<evidence type="ECO:0000313" key="6">
    <source>
        <dbReference type="Proteomes" id="UP000018433"/>
    </source>
</evidence>
<dbReference type="Pfam" id="PF01553">
    <property type="entry name" value="Acyltransferase"/>
    <property type="match status" value="1"/>
</dbReference>
<proteinExistence type="predicted"/>
<keyword evidence="6" id="KW-1185">Reference proteome</keyword>
<protein>
    <recommendedName>
        <fullName evidence="4">Phospholipid/glycerol acyltransferase domain-containing protein</fullName>
    </recommendedName>
</protein>
<name>A0ABN0JZN6_9GAMM</name>
<dbReference type="EMBL" id="APPV01000006">
    <property type="protein sequence ID" value="ENV60961.1"/>
    <property type="molecule type" value="Genomic_DNA"/>
</dbReference>
<accession>A0ABN0JZN6</accession>
<feature type="domain" description="Phospholipid/glycerol acyltransferase" evidence="4">
    <location>
        <begin position="48"/>
        <end position="160"/>
    </location>
</feature>
<sequence>MDMTQFFPDLPDRVPQRGTALSRRMCRQLFLAQGWRIEGEFPNVPKAVAIIAPHTSNLDAWYGFLAIGGLGIKITVLGKDSLFTPVSTPVLNWLGLIPVQRSKRTGLTEQVVQAIEQHERIWIGMAPEGTRKQASTFKSGFYHIALKAHIPIVIFSFDFDHKTIYCLGAFSPTGDYQQDLTAIMQRFEGKVSAKRPDRLSRPLQNLVKND</sequence>
<dbReference type="SUPFAM" id="SSF69593">
    <property type="entry name" value="Glycerol-3-phosphate (1)-acyltransferase"/>
    <property type="match status" value="1"/>
</dbReference>
<organism evidence="5 6">
    <name type="scientific">Acinetobacter soli NIPH 2899</name>
    <dbReference type="NCBI Taxonomy" id="1217677"/>
    <lineage>
        <taxon>Bacteria</taxon>
        <taxon>Pseudomonadati</taxon>
        <taxon>Pseudomonadota</taxon>
        <taxon>Gammaproteobacteria</taxon>
        <taxon>Moraxellales</taxon>
        <taxon>Moraxellaceae</taxon>
        <taxon>Acinetobacter</taxon>
    </lineage>
</organism>
<dbReference type="PANTHER" id="PTHR10434">
    <property type="entry name" value="1-ACYL-SN-GLYCEROL-3-PHOSPHATE ACYLTRANSFERASE"/>
    <property type="match status" value="1"/>
</dbReference>
<dbReference type="InterPro" id="IPR002123">
    <property type="entry name" value="Plipid/glycerol_acylTrfase"/>
</dbReference>
<dbReference type="PANTHER" id="PTHR10434:SF9">
    <property type="entry name" value="PHOSPHOLIPID_GLYCEROL ACYLTRANSFERASE DOMAIN-CONTAINING PROTEIN"/>
    <property type="match status" value="1"/>
</dbReference>
<evidence type="ECO:0000256" key="1">
    <source>
        <dbReference type="ARBA" id="ARBA00005189"/>
    </source>
</evidence>
<reference evidence="5 6" key="1">
    <citation type="submission" date="2013-02" db="EMBL/GenBank/DDBJ databases">
        <title>The Genome Sequence of Acinetobacter soli NIPH 2899.</title>
        <authorList>
            <consortium name="The Broad Institute Genome Sequencing Platform"/>
            <consortium name="The Broad Institute Genome Sequencing Center for Infectious Disease"/>
            <person name="Cerqueira G."/>
            <person name="Feldgarden M."/>
            <person name="Courvalin P."/>
            <person name="Perichon B."/>
            <person name="Grillot-Courvalin C."/>
            <person name="Clermont D."/>
            <person name="Rocha E."/>
            <person name="Yoon E.-J."/>
            <person name="Nemec A."/>
            <person name="Walker B."/>
            <person name="Young S.K."/>
            <person name="Zeng Q."/>
            <person name="Gargeya S."/>
            <person name="Fitzgerald M."/>
            <person name="Haas B."/>
            <person name="Abouelleil A."/>
            <person name="Alvarado L."/>
            <person name="Arachchi H.M."/>
            <person name="Berlin A.M."/>
            <person name="Chapman S.B."/>
            <person name="Dewar J."/>
            <person name="Goldberg J."/>
            <person name="Griggs A."/>
            <person name="Gujja S."/>
            <person name="Hansen M."/>
            <person name="Howarth C."/>
            <person name="Imamovic A."/>
            <person name="Larimer J."/>
            <person name="McCowan C."/>
            <person name="Murphy C."/>
            <person name="Neiman D."/>
            <person name="Pearson M."/>
            <person name="Priest M."/>
            <person name="Roberts A."/>
            <person name="Saif S."/>
            <person name="Shea T."/>
            <person name="Sisk P."/>
            <person name="Sykes S."/>
            <person name="Wortman J."/>
            <person name="Nusbaum C."/>
            <person name="Birren B."/>
        </authorList>
    </citation>
    <scope>NUCLEOTIDE SEQUENCE [LARGE SCALE GENOMIC DNA]</scope>
    <source>
        <strain evidence="5 6">NIPH 2899</strain>
    </source>
</reference>
<evidence type="ECO:0000256" key="2">
    <source>
        <dbReference type="ARBA" id="ARBA00022679"/>
    </source>
</evidence>
<comment type="pathway">
    <text evidence="1">Lipid metabolism.</text>
</comment>
<keyword evidence="2" id="KW-0808">Transferase</keyword>
<comment type="caution">
    <text evidence="5">The sequence shown here is derived from an EMBL/GenBank/DDBJ whole genome shotgun (WGS) entry which is preliminary data.</text>
</comment>
<evidence type="ECO:0000259" key="4">
    <source>
        <dbReference type="SMART" id="SM00563"/>
    </source>
</evidence>
<evidence type="ECO:0000313" key="5">
    <source>
        <dbReference type="EMBL" id="ENV60961.1"/>
    </source>
</evidence>
<dbReference type="Proteomes" id="UP000018433">
    <property type="component" value="Unassembled WGS sequence"/>
</dbReference>
<dbReference type="SMART" id="SM00563">
    <property type="entry name" value="PlsC"/>
    <property type="match status" value="1"/>
</dbReference>
<keyword evidence="3" id="KW-0012">Acyltransferase</keyword>
<gene>
    <name evidence="5" type="ORF">F950_00205</name>
</gene>
<evidence type="ECO:0000256" key="3">
    <source>
        <dbReference type="ARBA" id="ARBA00023315"/>
    </source>
</evidence>